<gene>
    <name evidence="4" type="ORF">NEMVEDRAFT_v1g225670</name>
</gene>
<accession>A8DVE0</accession>
<evidence type="ECO:0000256" key="1">
    <source>
        <dbReference type="ARBA" id="ARBA00022741"/>
    </source>
</evidence>
<dbReference type="EMBL" id="DS478039">
    <property type="protein sequence ID" value="EDO25819.1"/>
    <property type="molecule type" value="Genomic_DNA"/>
</dbReference>
<organism evidence="4 5">
    <name type="scientific">Nematostella vectensis</name>
    <name type="common">Starlet sea anemone</name>
    <dbReference type="NCBI Taxonomy" id="45351"/>
    <lineage>
        <taxon>Eukaryota</taxon>
        <taxon>Metazoa</taxon>
        <taxon>Cnidaria</taxon>
        <taxon>Anthozoa</taxon>
        <taxon>Hexacorallia</taxon>
        <taxon>Actiniaria</taxon>
        <taxon>Edwardsiidae</taxon>
        <taxon>Nematostella</taxon>
    </lineage>
</organism>
<keyword evidence="1" id="KW-0547">Nucleotide-binding</keyword>
<evidence type="ECO:0000256" key="2">
    <source>
        <dbReference type="ARBA" id="ARBA00023134"/>
    </source>
</evidence>
<dbReference type="STRING" id="45351.A8DVE0"/>
<sequence>IKDAWDIESDHEQDTPAADEKVTHTIKERKKSESSSVGNEEEESSEDDDDEDDDEEDDDGNESSSEESSDDEPETVAERINKRRVQAELKRSTDHLRSPVICVLGHVDTGKTKILDK</sequence>
<evidence type="ECO:0000313" key="5">
    <source>
        <dbReference type="Proteomes" id="UP000001593"/>
    </source>
</evidence>
<feature type="non-terminal residue" evidence="4">
    <location>
        <position position="117"/>
    </location>
</feature>
<dbReference type="InterPro" id="IPR015760">
    <property type="entry name" value="TIF_IF2"/>
</dbReference>
<feature type="non-terminal residue" evidence="4">
    <location>
        <position position="1"/>
    </location>
</feature>
<dbReference type="eggNOG" id="KOG1144">
    <property type="taxonomic scope" value="Eukaryota"/>
</dbReference>
<dbReference type="InParanoid" id="A8DVE0"/>
<evidence type="ECO:0000256" key="3">
    <source>
        <dbReference type="SAM" id="MobiDB-lite"/>
    </source>
</evidence>
<dbReference type="HOGENOM" id="CLU_2090816_0_0_1"/>
<proteinExistence type="predicted"/>
<feature type="region of interest" description="Disordered" evidence="3">
    <location>
        <begin position="1"/>
        <end position="82"/>
    </location>
</feature>
<dbReference type="AlphaFoldDB" id="A8DVE0"/>
<protein>
    <submittedName>
        <fullName evidence="4">Uncharacterized protein</fullName>
    </submittedName>
</protein>
<keyword evidence="5" id="KW-1185">Reference proteome</keyword>
<evidence type="ECO:0000313" key="4">
    <source>
        <dbReference type="EMBL" id="EDO25819.1"/>
    </source>
</evidence>
<dbReference type="PANTHER" id="PTHR43381">
    <property type="entry name" value="TRANSLATION INITIATION FACTOR IF-2-RELATED"/>
    <property type="match status" value="1"/>
</dbReference>
<dbReference type="OMA" id="GPRIQGH"/>
<dbReference type="GO" id="GO:0005525">
    <property type="term" value="F:GTP binding"/>
    <property type="evidence" value="ECO:0007669"/>
    <property type="project" value="UniProtKB-KW"/>
</dbReference>
<feature type="compositionally biased region" description="Basic and acidic residues" evidence="3">
    <location>
        <begin position="1"/>
        <end position="33"/>
    </location>
</feature>
<dbReference type="PANTHER" id="PTHR43381:SF4">
    <property type="entry name" value="EUKARYOTIC TRANSLATION INITIATION FACTOR 5B"/>
    <property type="match status" value="1"/>
</dbReference>
<feature type="compositionally biased region" description="Acidic residues" evidence="3">
    <location>
        <begin position="39"/>
        <end position="75"/>
    </location>
</feature>
<reference evidence="4 5" key="1">
    <citation type="journal article" date="2007" name="Science">
        <title>Sea anemone genome reveals ancestral eumetazoan gene repertoire and genomic organization.</title>
        <authorList>
            <person name="Putnam N.H."/>
            <person name="Srivastava M."/>
            <person name="Hellsten U."/>
            <person name="Dirks B."/>
            <person name="Chapman J."/>
            <person name="Salamov A."/>
            <person name="Terry A."/>
            <person name="Shapiro H."/>
            <person name="Lindquist E."/>
            <person name="Kapitonov V.V."/>
            <person name="Jurka J."/>
            <person name="Genikhovich G."/>
            <person name="Grigoriev I.V."/>
            <person name="Lucas S.M."/>
            <person name="Steele R.E."/>
            <person name="Finnerty J.R."/>
            <person name="Technau U."/>
            <person name="Martindale M.Q."/>
            <person name="Rokhsar D.S."/>
        </authorList>
    </citation>
    <scope>NUCLEOTIDE SEQUENCE [LARGE SCALE GENOMIC DNA]</scope>
    <source>
        <strain evidence="5">CH2 X CH6</strain>
    </source>
</reference>
<keyword evidence="2" id="KW-0342">GTP-binding</keyword>
<name>A8DVE0_NEMVE</name>
<dbReference type="Proteomes" id="UP000001593">
    <property type="component" value="Unassembled WGS sequence"/>
</dbReference>